<evidence type="ECO:0000313" key="1">
    <source>
        <dbReference type="EMBL" id="VAV90877.1"/>
    </source>
</evidence>
<dbReference type="PANTHER" id="PTHR47017">
    <property type="entry name" value="ACYL-COA"/>
    <property type="match status" value="1"/>
</dbReference>
<accession>A0A3B0RGJ8</accession>
<gene>
    <name evidence="1" type="ORF">MNBD_ALPHA08-2479</name>
</gene>
<dbReference type="SUPFAM" id="SSF55729">
    <property type="entry name" value="Acyl-CoA N-acyltransferases (Nat)"/>
    <property type="match status" value="1"/>
</dbReference>
<dbReference type="Pfam" id="PF04339">
    <property type="entry name" value="FemAB_like"/>
    <property type="match status" value="1"/>
</dbReference>
<organism evidence="1">
    <name type="scientific">hydrothermal vent metagenome</name>
    <dbReference type="NCBI Taxonomy" id="652676"/>
    <lineage>
        <taxon>unclassified sequences</taxon>
        <taxon>metagenomes</taxon>
        <taxon>ecological metagenomes</taxon>
    </lineage>
</organism>
<sequence>MSDTNWTLEAIASLDDISSDEWNACAGHYGNPFVTHEFLHALEASGSAVAETGWYAQHLILRDGNKQAAAVVPAYLKSHSRGEYVFDQAWAEAFARAGGNYYPKLQISIPFTPATGPRLLIKPTNNITPVYQALDQGLRTLCDRHQLSSAHMTFLSDEQSQAMTELGWLQRTDTQFHWHNNNYASFDDFTAALSSRKRKNIRKERAGVAQLGFSFELLSGEEIKELHWDRFFEFYQDTGTRKWGTPYLTRSFFSLISHYMAENLLLIMIKNNDRYIAGALNFIGSDTLYGRYWGTVEEHPGLHFEACYYLAMEFAIAKGLKTVEAGAQGPHKLARGYVPVTTFSAHHITNPDFAVAIADYLNRERTYVKDDNEILSKHAPFKKGNPQ</sequence>
<dbReference type="EMBL" id="UOEC01000085">
    <property type="protein sequence ID" value="VAV90877.1"/>
    <property type="molecule type" value="Genomic_DNA"/>
</dbReference>
<dbReference type="PANTHER" id="PTHR47017:SF1">
    <property type="entry name" value="ACYL-COA"/>
    <property type="match status" value="1"/>
</dbReference>
<dbReference type="InterPro" id="IPR007434">
    <property type="entry name" value="FemAB-like"/>
</dbReference>
<dbReference type="InterPro" id="IPR016181">
    <property type="entry name" value="Acyl_CoA_acyltransferase"/>
</dbReference>
<dbReference type="Gene3D" id="3.40.630.30">
    <property type="match status" value="1"/>
</dbReference>
<proteinExistence type="predicted"/>
<name>A0A3B0RGJ8_9ZZZZ</name>
<protein>
    <recommendedName>
        <fullName evidence="2">COGs COG3146</fullName>
    </recommendedName>
</protein>
<dbReference type="AlphaFoldDB" id="A0A3B0RGJ8"/>
<reference evidence="1" key="1">
    <citation type="submission" date="2018-06" db="EMBL/GenBank/DDBJ databases">
        <authorList>
            <person name="Zhirakovskaya E."/>
        </authorList>
    </citation>
    <scope>NUCLEOTIDE SEQUENCE</scope>
</reference>
<evidence type="ECO:0008006" key="2">
    <source>
        <dbReference type="Google" id="ProtNLM"/>
    </source>
</evidence>